<evidence type="ECO:0000313" key="2">
    <source>
        <dbReference type="EMBL" id="PIR83316.1"/>
    </source>
</evidence>
<organism evidence="2 3">
    <name type="scientific">Candidatus Kaiserbacteria bacterium CG10_big_fil_rev_8_21_14_0_10_56_12</name>
    <dbReference type="NCBI Taxonomy" id="1974611"/>
    <lineage>
        <taxon>Bacteria</taxon>
        <taxon>Candidatus Kaiseribacteriota</taxon>
    </lineage>
</organism>
<sequence>MSFVGSGANIPPPHYGIPHYHGDIVRALFVLSAFILVFAQSTGAELPLSNLGAVLAAAALVIVAGITSPRLPWSHFLNAFFAMIGTVIFGTPAVEHYRAGVHIFEPSFVYLEALALLSLVALYFTTRTIRGILLRPS</sequence>
<evidence type="ECO:0000313" key="3">
    <source>
        <dbReference type="Proteomes" id="UP000230179"/>
    </source>
</evidence>
<feature type="transmembrane region" description="Helical" evidence="1">
    <location>
        <begin position="76"/>
        <end position="95"/>
    </location>
</feature>
<dbReference type="AlphaFoldDB" id="A0A2H0UCB9"/>
<comment type="caution">
    <text evidence="2">The sequence shown here is derived from an EMBL/GenBank/DDBJ whole genome shotgun (WGS) entry which is preliminary data.</text>
</comment>
<feature type="transmembrane region" description="Helical" evidence="1">
    <location>
        <begin position="48"/>
        <end position="67"/>
    </location>
</feature>
<reference evidence="3" key="1">
    <citation type="submission" date="2017-09" db="EMBL/GenBank/DDBJ databases">
        <title>Depth-based differentiation of microbial function through sediment-hosted aquifers and enrichment of novel symbionts in the deep terrestrial subsurface.</title>
        <authorList>
            <person name="Probst A.J."/>
            <person name="Ladd B."/>
            <person name="Jarett J.K."/>
            <person name="Geller-Mcgrath D.E."/>
            <person name="Sieber C.M.K."/>
            <person name="Emerson J.B."/>
            <person name="Anantharaman K."/>
            <person name="Thomas B.C."/>
            <person name="Malmstrom R."/>
            <person name="Stieglmeier M."/>
            <person name="Klingl A."/>
            <person name="Woyke T."/>
            <person name="Ryan C.M."/>
            <person name="Banfield J.F."/>
        </authorList>
    </citation>
    <scope>NUCLEOTIDE SEQUENCE [LARGE SCALE GENOMIC DNA]</scope>
</reference>
<name>A0A2H0UCB9_9BACT</name>
<gene>
    <name evidence="2" type="ORF">COU19_01105</name>
</gene>
<evidence type="ECO:0000256" key="1">
    <source>
        <dbReference type="SAM" id="Phobius"/>
    </source>
</evidence>
<keyword evidence="1" id="KW-1133">Transmembrane helix</keyword>
<dbReference type="Proteomes" id="UP000230179">
    <property type="component" value="Unassembled WGS sequence"/>
</dbReference>
<accession>A0A2H0UCB9</accession>
<feature type="transmembrane region" description="Helical" evidence="1">
    <location>
        <begin position="24"/>
        <end position="42"/>
    </location>
</feature>
<feature type="transmembrane region" description="Helical" evidence="1">
    <location>
        <begin position="107"/>
        <end position="125"/>
    </location>
</feature>
<keyword evidence="1" id="KW-0472">Membrane</keyword>
<keyword evidence="1" id="KW-0812">Transmembrane</keyword>
<dbReference type="EMBL" id="PFBL01000008">
    <property type="protein sequence ID" value="PIR83316.1"/>
    <property type="molecule type" value="Genomic_DNA"/>
</dbReference>
<protein>
    <submittedName>
        <fullName evidence="2">Uncharacterized protein</fullName>
    </submittedName>
</protein>
<proteinExistence type="predicted"/>